<evidence type="ECO:0000313" key="12">
    <source>
        <dbReference type="EMBL" id="CAH1103542.1"/>
    </source>
</evidence>
<feature type="transmembrane region" description="Helical" evidence="10">
    <location>
        <begin position="57"/>
        <end position="84"/>
    </location>
</feature>
<accession>A0A9P0CHH1</accession>
<organism evidence="12 13">
    <name type="scientific">Psylliodes chrysocephalus</name>
    <dbReference type="NCBI Taxonomy" id="3402493"/>
    <lineage>
        <taxon>Eukaryota</taxon>
        <taxon>Metazoa</taxon>
        <taxon>Ecdysozoa</taxon>
        <taxon>Arthropoda</taxon>
        <taxon>Hexapoda</taxon>
        <taxon>Insecta</taxon>
        <taxon>Pterygota</taxon>
        <taxon>Neoptera</taxon>
        <taxon>Endopterygota</taxon>
        <taxon>Coleoptera</taxon>
        <taxon>Polyphaga</taxon>
        <taxon>Cucujiformia</taxon>
        <taxon>Chrysomeloidea</taxon>
        <taxon>Chrysomelidae</taxon>
        <taxon>Galerucinae</taxon>
        <taxon>Alticini</taxon>
        <taxon>Psylliodes</taxon>
    </lineage>
</organism>
<evidence type="ECO:0000256" key="11">
    <source>
        <dbReference type="SAM" id="SignalP"/>
    </source>
</evidence>
<dbReference type="Proteomes" id="UP001153636">
    <property type="component" value="Chromosome 14"/>
</dbReference>
<feature type="transmembrane region" description="Helical" evidence="10">
    <location>
        <begin position="189"/>
        <end position="211"/>
    </location>
</feature>
<dbReference type="PANTHER" id="PTHR21137:SF35">
    <property type="entry name" value="ODORANT RECEPTOR 19A-RELATED"/>
    <property type="match status" value="1"/>
</dbReference>
<evidence type="ECO:0000256" key="2">
    <source>
        <dbReference type="ARBA" id="ARBA00022475"/>
    </source>
</evidence>
<feature type="chain" id="PRO_5040434595" evidence="11">
    <location>
        <begin position="22"/>
        <end position="229"/>
    </location>
</feature>
<dbReference type="GO" id="GO:0005886">
    <property type="term" value="C:plasma membrane"/>
    <property type="evidence" value="ECO:0007669"/>
    <property type="project" value="UniProtKB-SubCell"/>
</dbReference>
<evidence type="ECO:0000256" key="6">
    <source>
        <dbReference type="ARBA" id="ARBA00022989"/>
    </source>
</evidence>
<dbReference type="PANTHER" id="PTHR21137">
    <property type="entry name" value="ODORANT RECEPTOR"/>
    <property type="match status" value="1"/>
</dbReference>
<feature type="signal peptide" evidence="11">
    <location>
        <begin position="1"/>
        <end position="21"/>
    </location>
</feature>
<keyword evidence="4 10" id="KW-0812">Transmembrane</keyword>
<dbReference type="InterPro" id="IPR004117">
    <property type="entry name" value="7tm6_olfct_rcpt"/>
</dbReference>
<dbReference type="GO" id="GO:0007165">
    <property type="term" value="P:signal transduction"/>
    <property type="evidence" value="ECO:0007669"/>
    <property type="project" value="UniProtKB-KW"/>
</dbReference>
<keyword evidence="3" id="KW-0716">Sensory transduction</keyword>
<keyword evidence="2" id="KW-1003">Cell membrane</keyword>
<dbReference type="AlphaFoldDB" id="A0A9P0CHH1"/>
<protein>
    <submittedName>
        <fullName evidence="12">Uncharacterized protein</fullName>
    </submittedName>
</protein>
<keyword evidence="6 10" id="KW-1133">Transmembrane helix</keyword>
<evidence type="ECO:0000256" key="7">
    <source>
        <dbReference type="ARBA" id="ARBA00023136"/>
    </source>
</evidence>
<keyword evidence="5" id="KW-0552">Olfaction</keyword>
<evidence type="ECO:0000256" key="4">
    <source>
        <dbReference type="ARBA" id="ARBA00022692"/>
    </source>
</evidence>
<keyword evidence="8" id="KW-0675">Receptor</keyword>
<comment type="subcellular location">
    <subcellularLocation>
        <location evidence="1">Cell membrane</location>
        <topology evidence="1">Multi-pass membrane protein</topology>
    </subcellularLocation>
</comment>
<sequence>MTSALMLFYTVIAVFLYSGQSIMEYPKCQERNLKENLHEMCSLIPLWNPFHEVTNTVWWSVCACQLLFCSIIFMSTVSVIFLIYNVTLMLISHVNYFKELIINTFQQDDPRVKTEKIKYCIQYHKHIINLGHELSYLVNITVGDITLSSGICIGCIANQSMNSSSIKDAIYSTSWYLCDWRTMKDVRFILARSQIPIGLAAPFGFLGYPLYMMIIRRSYSYATLLNQTT</sequence>
<gene>
    <name evidence="12" type="ORF">PSYICH_LOCUS4360</name>
</gene>
<reference evidence="12" key="1">
    <citation type="submission" date="2022-01" db="EMBL/GenBank/DDBJ databases">
        <authorList>
            <person name="King R."/>
        </authorList>
    </citation>
    <scope>NUCLEOTIDE SEQUENCE</scope>
</reference>
<evidence type="ECO:0000256" key="10">
    <source>
        <dbReference type="SAM" id="Phobius"/>
    </source>
</evidence>
<keyword evidence="11" id="KW-0732">Signal</keyword>
<evidence type="ECO:0000256" key="5">
    <source>
        <dbReference type="ARBA" id="ARBA00022725"/>
    </source>
</evidence>
<dbReference type="GO" id="GO:0004984">
    <property type="term" value="F:olfactory receptor activity"/>
    <property type="evidence" value="ECO:0007669"/>
    <property type="project" value="InterPro"/>
</dbReference>
<dbReference type="Pfam" id="PF02949">
    <property type="entry name" value="7tm_6"/>
    <property type="match status" value="1"/>
</dbReference>
<keyword evidence="13" id="KW-1185">Reference proteome</keyword>
<evidence type="ECO:0000313" key="13">
    <source>
        <dbReference type="Proteomes" id="UP001153636"/>
    </source>
</evidence>
<dbReference type="EMBL" id="OV651826">
    <property type="protein sequence ID" value="CAH1103542.1"/>
    <property type="molecule type" value="Genomic_DNA"/>
</dbReference>
<proteinExistence type="predicted"/>
<evidence type="ECO:0000256" key="8">
    <source>
        <dbReference type="ARBA" id="ARBA00023170"/>
    </source>
</evidence>
<keyword evidence="7 10" id="KW-0472">Membrane</keyword>
<evidence type="ECO:0000256" key="3">
    <source>
        <dbReference type="ARBA" id="ARBA00022606"/>
    </source>
</evidence>
<dbReference type="OrthoDB" id="6746749at2759"/>
<name>A0A9P0CHH1_9CUCU</name>
<evidence type="ECO:0000256" key="9">
    <source>
        <dbReference type="ARBA" id="ARBA00023224"/>
    </source>
</evidence>
<evidence type="ECO:0000256" key="1">
    <source>
        <dbReference type="ARBA" id="ARBA00004651"/>
    </source>
</evidence>
<dbReference type="GO" id="GO:0005549">
    <property type="term" value="F:odorant binding"/>
    <property type="evidence" value="ECO:0007669"/>
    <property type="project" value="InterPro"/>
</dbReference>
<keyword evidence="9" id="KW-0807">Transducer</keyword>